<dbReference type="PROSITE" id="PS00198">
    <property type="entry name" value="4FE4S_FER_1"/>
    <property type="match status" value="1"/>
</dbReference>
<accession>A0A378TLR2</accession>
<keyword evidence="1" id="KW-0479">Metal-binding</keyword>
<dbReference type="Proteomes" id="UP000254978">
    <property type="component" value="Unassembled WGS sequence"/>
</dbReference>
<sequence>MIEIVSAQRCIACDMCIDVCPTRVFDRGRTGCR</sequence>
<keyword evidence="6" id="KW-1185">Reference proteome</keyword>
<dbReference type="InterPro" id="IPR017896">
    <property type="entry name" value="4Fe4S_Fe-S-bd"/>
</dbReference>
<dbReference type="PROSITE" id="PS51379">
    <property type="entry name" value="4FE4S_FER_2"/>
    <property type="match status" value="1"/>
</dbReference>
<dbReference type="GO" id="GO:0046872">
    <property type="term" value="F:metal ion binding"/>
    <property type="evidence" value="ECO:0007669"/>
    <property type="project" value="UniProtKB-KW"/>
</dbReference>
<reference evidence="5 6" key="1">
    <citation type="submission" date="2018-06" db="EMBL/GenBank/DDBJ databases">
        <authorList>
            <consortium name="Pathogen Informatics"/>
            <person name="Doyle S."/>
        </authorList>
    </citation>
    <scope>NUCLEOTIDE SEQUENCE [LARGE SCALE GENOMIC DNA]</scope>
    <source>
        <strain evidence="5 6">NCTC10821</strain>
    </source>
</reference>
<evidence type="ECO:0000256" key="1">
    <source>
        <dbReference type="ARBA" id="ARBA00022723"/>
    </source>
</evidence>
<dbReference type="InterPro" id="IPR017900">
    <property type="entry name" value="4Fe4S_Fe_S_CS"/>
</dbReference>
<gene>
    <name evidence="5" type="ORF">NCTC10821_05258</name>
</gene>
<evidence type="ECO:0000256" key="3">
    <source>
        <dbReference type="ARBA" id="ARBA00023014"/>
    </source>
</evidence>
<dbReference type="Gene3D" id="3.30.70.20">
    <property type="match status" value="1"/>
</dbReference>
<dbReference type="GO" id="GO:0051536">
    <property type="term" value="F:iron-sulfur cluster binding"/>
    <property type="evidence" value="ECO:0007669"/>
    <property type="project" value="UniProtKB-KW"/>
</dbReference>
<evidence type="ECO:0000259" key="4">
    <source>
        <dbReference type="PROSITE" id="PS51379"/>
    </source>
</evidence>
<proteinExistence type="predicted"/>
<protein>
    <submittedName>
        <fullName evidence="5">4Fe-4S ferredoxin</fullName>
    </submittedName>
</protein>
<name>A0A378TLR2_9MYCO</name>
<dbReference type="Pfam" id="PF00037">
    <property type="entry name" value="Fer4"/>
    <property type="match status" value="1"/>
</dbReference>
<evidence type="ECO:0000313" key="5">
    <source>
        <dbReference type="EMBL" id="STZ61701.1"/>
    </source>
</evidence>
<keyword evidence="2" id="KW-0408">Iron</keyword>
<evidence type="ECO:0000313" key="6">
    <source>
        <dbReference type="Proteomes" id="UP000254978"/>
    </source>
</evidence>
<dbReference type="AlphaFoldDB" id="A0A378TLR2"/>
<organism evidence="5 6">
    <name type="scientific">Mycolicibacterium tokaiense</name>
    <dbReference type="NCBI Taxonomy" id="39695"/>
    <lineage>
        <taxon>Bacteria</taxon>
        <taxon>Bacillati</taxon>
        <taxon>Actinomycetota</taxon>
        <taxon>Actinomycetes</taxon>
        <taxon>Mycobacteriales</taxon>
        <taxon>Mycobacteriaceae</taxon>
        <taxon>Mycolicibacterium</taxon>
    </lineage>
</organism>
<evidence type="ECO:0000256" key="2">
    <source>
        <dbReference type="ARBA" id="ARBA00023004"/>
    </source>
</evidence>
<feature type="domain" description="4Fe-4S ferredoxin-type" evidence="4">
    <location>
        <begin position="1"/>
        <end position="30"/>
    </location>
</feature>
<keyword evidence="3" id="KW-0411">Iron-sulfur</keyword>
<dbReference type="EMBL" id="UGQT01000001">
    <property type="protein sequence ID" value="STZ61701.1"/>
    <property type="molecule type" value="Genomic_DNA"/>
</dbReference>
<dbReference type="SUPFAM" id="SSF54862">
    <property type="entry name" value="4Fe-4S ferredoxins"/>
    <property type="match status" value="1"/>
</dbReference>